<comment type="caution">
    <text evidence="2">The sequence shown here is derived from an EMBL/GenBank/DDBJ whole genome shotgun (WGS) entry which is preliminary data.</text>
</comment>
<name>A0A6A4C8R2_9STRA</name>
<sequence length="173" mass="20220">MFLYRLNRAAKKADIAFERPTTEREAHIRRFIKVLSDTRLKTTLQAQRFDRLSELEETLKQIEALRQDERHEDRDYQQKNRPMQNLQFVRFNPQPRRAEGRAFMGESSGIDVDAERHAHFTDATPLRYDEKLEVEQSHQALRAETSEPQPSPTTTLSGAELKFSAAVTEDDIF</sequence>
<dbReference type="Proteomes" id="UP000434957">
    <property type="component" value="Unassembled WGS sequence"/>
</dbReference>
<keyword evidence="3" id="KW-1185">Reference proteome</keyword>
<dbReference type="AlphaFoldDB" id="A0A6A4C8R2"/>
<evidence type="ECO:0000256" key="1">
    <source>
        <dbReference type="SAM" id="MobiDB-lite"/>
    </source>
</evidence>
<dbReference type="EMBL" id="QXFT01003303">
    <property type="protein sequence ID" value="KAE9287166.1"/>
    <property type="molecule type" value="Genomic_DNA"/>
</dbReference>
<proteinExistence type="predicted"/>
<reference evidence="2 3" key="1">
    <citation type="submission" date="2018-08" db="EMBL/GenBank/DDBJ databases">
        <title>Genomic investigation of the strawberry pathogen Phytophthora fragariae indicates pathogenicity is determined by transcriptional variation in three key races.</title>
        <authorList>
            <person name="Adams T.M."/>
            <person name="Armitage A.D."/>
            <person name="Sobczyk M.K."/>
            <person name="Bates H.J."/>
            <person name="Dunwell J.M."/>
            <person name="Nellist C.F."/>
            <person name="Harrison R.J."/>
        </authorList>
    </citation>
    <scope>NUCLEOTIDE SEQUENCE [LARGE SCALE GENOMIC DNA]</scope>
    <source>
        <strain evidence="2 3">SCRP333</strain>
    </source>
</reference>
<feature type="region of interest" description="Disordered" evidence="1">
    <location>
        <begin position="138"/>
        <end position="162"/>
    </location>
</feature>
<accession>A0A6A4C8R2</accession>
<gene>
    <name evidence="2" type="ORF">PR003_g26117</name>
</gene>
<feature type="compositionally biased region" description="Low complexity" evidence="1">
    <location>
        <begin position="146"/>
        <end position="155"/>
    </location>
</feature>
<evidence type="ECO:0000313" key="2">
    <source>
        <dbReference type="EMBL" id="KAE9287166.1"/>
    </source>
</evidence>
<protein>
    <submittedName>
        <fullName evidence="2">Uncharacterized protein</fullName>
    </submittedName>
</protein>
<organism evidence="2 3">
    <name type="scientific">Phytophthora rubi</name>
    <dbReference type="NCBI Taxonomy" id="129364"/>
    <lineage>
        <taxon>Eukaryota</taxon>
        <taxon>Sar</taxon>
        <taxon>Stramenopiles</taxon>
        <taxon>Oomycota</taxon>
        <taxon>Peronosporomycetes</taxon>
        <taxon>Peronosporales</taxon>
        <taxon>Peronosporaceae</taxon>
        <taxon>Phytophthora</taxon>
    </lineage>
</organism>
<evidence type="ECO:0000313" key="3">
    <source>
        <dbReference type="Proteomes" id="UP000434957"/>
    </source>
</evidence>